<evidence type="ECO:0000313" key="5">
    <source>
        <dbReference type="EMBL" id="KFD64880.1"/>
    </source>
</evidence>
<reference evidence="5 6" key="1">
    <citation type="journal article" date="2014" name="Nat. Genet.">
        <title>Genome and transcriptome of the porcine whipworm Trichuris suis.</title>
        <authorList>
            <person name="Jex A.R."/>
            <person name="Nejsum P."/>
            <person name="Schwarz E.M."/>
            <person name="Hu L."/>
            <person name="Young N.D."/>
            <person name="Hall R.S."/>
            <person name="Korhonen P.K."/>
            <person name="Liao S."/>
            <person name="Thamsborg S."/>
            <person name="Xia J."/>
            <person name="Xu P."/>
            <person name="Wang S."/>
            <person name="Scheerlinck J.P."/>
            <person name="Hofmann A."/>
            <person name="Sternberg P.W."/>
            <person name="Wang J."/>
            <person name="Gasser R.B."/>
        </authorList>
    </citation>
    <scope>NUCLEOTIDE SEQUENCE [LARGE SCALE GENOMIC DNA]</scope>
    <source>
        <strain evidence="5">DCEP-RM93F</strain>
        <strain evidence="4">DCEP-RM93M</strain>
    </source>
</reference>
<dbReference type="Proteomes" id="UP000030764">
    <property type="component" value="Unassembled WGS sequence"/>
</dbReference>
<name>A0A085N5Y4_9BILA</name>
<accession>A0A085N5Y4</accession>
<evidence type="ECO:0008006" key="7">
    <source>
        <dbReference type="Google" id="ProtNLM"/>
    </source>
</evidence>
<keyword evidence="6" id="KW-1185">Reference proteome</keyword>
<dbReference type="PANTHER" id="PTHR10331:SF6">
    <property type="entry name" value="SPINDLE ASSEMBLY ABNORMAL 4"/>
    <property type="match status" value="1"/>
</dbReference>
<evidence type="ECO:0000313" key="4">
    <source>
        <dbReference type="EMBL" id="KFD54545.1"/>
    </source>
</evidence>
<dbReference type="AlphaFoldDB" id="A0A085N5Y4"/>
<dbReference type="Proteomes" id="UP000030758">
    <property type="component" value="Unassembled WGS sequence"/>
</dbReference>
<evidence type="ECO:0000256" key="2">
    <source>
        <dbReference type="SAM" id="Coils"/>
    </source>
</evidence>
<dbReference type="PANTHER" id="PTHR10331">
    <property type="entry name" value="T COMPLEX PROTEIN 10"/>
    <property type="match status" value="1"/>
</dbReference>
<dbReference type="InterPro" id="IPR047002">
    <property type="entry name" value="Tcp10_C_sf"/>
</dbReference>
<dbReference type="EMBL" id="KL363206">
    <property type="protein sequence ID" value="KFD54545.1"/>
    <property type="molecule type" value="Genomic_DNA"/>
</dbReference>
<evidence type="ECO:0000313" key="6">
    <source>
        <dbReference type="Proteomes" id="UP000030764"/>
    </source>
</evidence>
<feature type="region of interest" description="Disordered" evidence="3">
    <location>
        <begin position="175"/>
        <end position="206"/>
    </location>
</feature>
<keyword evidence="2" id="KW-0175">Coiled coil</keyword>
<dbReference type="Gene3D" id="2.60.450.20">
    <property type="match status" value="1"/>
</dbReference>
<feature type="coiled-coil region" evidence="2">
    <location>
        <begin position="244"/>
        <end position="391"/>
    </location>
</feature>
<gene>
    <name evidence="4" type="ORF">M513_04490</name>
    <name evidence="5" type="ORF">M514_04490</name>
</gene>
<comment type="similarity">
    <text evidence="1">Belongs to the TCP10 family.</text>
</comment>
<evidence type="ECO:0000256" key="1">
    <source>
        <dbReference type="ARBA" id="ARBA00005627"/>
    </source>
</evidence>
<protein>
    <recommendedName>
        <fullName evidence="7">Centromere protein J C-terminal domain-containing protein</fullName>
    </recommendedName>
</protein>
<sequence length="685" mass="75592">MSDSGPFPFLKRGDGMKKYSKIQYPIYKRASSNGAVTSAGELERNRVDCASDAALQENVSGESVSSVTASPSTSCLQAMENIEVKQFELLEKLAQELSLSDSSAYLRLLNEVQLVHVISAGVPFQYVPGGAEPKSTEVAYESPIGLGLTPSSLSSPAGSARPPTIQRHSGYAALNQPLHPNTIGDHSPEVPNGSQPDMQSGPFLLSSEQGSAVTAASLSKQPVETAAILPSSISSSADSTIALQKRLECMVEQLEKDARDVESVQAILAKKSALLESEKLQLEKERADFEKEREEQVKSISSERQFLRQQQKATRKKESDVVAVLRQQISDLQNEICDKEARCSGLRSRIRTLESELNACKDDLVRWREKYRHVEESNVRLDQENAQLRLKLNTIRNGGPSVDTETSALLIHDKVKGIQRSSLAKKTCAKAPGGDKSVRFLLPDEEPAEFVRTENRAIQTDLDIPLEAPLVIPSIVAHQKIGATNNRPDERTTEILRHPARTFERVRADGSTESMFANGTVQEVSPDGQTVTYHYSNGDSRRLLPDGSEVYLFSCKGLVQIRDPSGLLKLKHSDGRTEIHHLDGRIEVAFPEDGSTMTVFPDGRQSKRFADGTTAERNLDGTEIFCFKDGSKETRCKDYMRRDFPNGDVKIKHADGTEETRYATGRLRLKDPSGKVIRDEIVARK</sequence>
<dbReference type="InterPro" id="IPR026581">
    <property type="entry name" value="TCP10L/CENPJ"/>
</dbReference>
<evidence type="ECO:0000256" key="3">
    <source>
        <dbReference type="SAM" id="MobiDB-lite"/>
    </source>
</evidence>
<organism evidence="5">
    <name type="scientific">Trichuris suis</name>
    <name type="common">pig whipworm</name>
    <dbReference type="NCBI Taxonomy" id="68888"/>
    <lineage>
        <taxon>Eukaryota</taxon>
        <taxon>Metazoa</taxon>
        <taxon>Ecdysozoa</taxon>
        <taxon>Nematoda</taxon>
        <taxon>Enoplea</taxon>
        <taxon>Dorylaimia</taxon>
        <taxon>Trichinellida</taxon>
        <taxon>Trichuridae</taxon>
        <taxon>Trichuris</taxon>
    </lineage>
</organism>
<proteinExistence type="inferred from homology"/>
<dbReference type="EMBL" id="KL367548">
    <property type="protein sequence ID" value="KFD64880.1"/>
    <property type="molecule type" value="Genomic_DNA"/>
</dbReference>